<dbReference type="InterPro" id="IPR033985">
    <property type="entry name" value="SusD-like_N"/>
</dbReference>
<name>A0A3E1YH68_9BACT</name>
<dbReference type="CDD" id="cd08977">
    <property type="entry name" value="SusD"/>
    <property type="match status" value="1"/>
</dbReference>
<feature type="domain" description="SusD-like N-terminal" evidence="7">
    <location>
        <begin position="108"/>
        <end position="242"/>
    </location>
</feature>
<feature type="domain" description="RagB/SusD" evidence="6">
    <location>
        <begin position="343"/>
        <end position="464"/>
    </location>
</feature>
<organism evidence="8 9">
    <name type="scientific">Chitinophaga silvatica</name>
    <dbReference type="NCBI Taxonomy" id="2282649"/>
    <lineage>
        <taxon>Bacteria</taxon>
        <taxon>Pseudomonadati</taxon>
        <taxon>Bacteroidota</taxon>
        <taxon>Chitinophagia</taxon>
        <taxon>Chitinophagales</taxon>
        <taxon>Chitinophagaceae</taxon>
        <taxon>Chitinophaga</taxon>
    </lineage>
</organism>
<dbReference type="AlphaFoldDB" id="A0A3E1YH68"/>
<dbReference type="OrthoDB" id="1094477at2"/>
<reference evidence="8 9" key="1">
    <citation type="submission" date="2018-07" db="EMBL/GenBank/DDBJ databases">
        <title>Chitinophaga K2CV101002-2 sp. nov., isolated from a monsoon evergreen broad-leaved forest soil.</title>
        <authorList>
            <person name="Lv Y."/>
        </authorList>
    </citation>
    <scope>NUCLEOTIDE SEQUENCE [LARGE SCALE GENOMIC DNA]</scope>
    <source>
        <strain evidence="8 9">GDMCC 1.1288</strain>
    </source>
</reference>
<dbReference type="GO" id="GO:0009279">
    <property type="term" value="C:cell outer membrane"/>
    <property type="evidence" value="ECO:0007669"/>
    <property type="project" value="UniProtKB-SubCell"/>
</dbReference>
<evidence type="ECO:0000256" key="1">
    <source>
        <dbReference type="ARBA" id="ARBA00004442"/>
    </source>
</evidence>
<evidence type="ECO:0000259" key="7">
    <source>
        <dbReference type="Pfam" id="PF14322"/>
    </source>
</evidence>
<dbReference type="InterPro" id="IPR011990">
    <property type="entry name" value="TPR-like_helical_dom_sf"/>
</dbReference>
<evidence type="ECO:0000256" key="3">
    <source>
        <dbReference type="ARBA" id="ARBA00022729"/>
    </source>
</evidence>
<dbReference type="RefSeq" id="WP_116973954.1">
    <property type="nucleotide sequence ID" value="NZ_QPMM01000001.1"/>
</dbReference>
<keyword evidence="5" id="KW-0998">Cell outer membrane</keyword>
<dbReference type="Proteomes" id="UP000260644">
    <property type="component" value="Unassembled WGS sequence"/>
</dbReference>
<evidence type="ECO:0000259" key="6">
    <source>
        <dbReference type="Pfam" id="PF07980"/>
    </source>
</evidence>
<comment type="subcellular location">
    <subcellularLocation>
        <location evidence="1">Cell outer membrane</location>
    </subcellularLocation>
</comment>
<keyword evidence="4" id="KW-0472">Membrane</keyword>
<comment type="caution">
    <text evidence="8">The sequence shown here is derived from an EMBL/GenBank/DDBJ whole genome shotgun (WGS) entry which is preliminary data.</text>
</comment>
<comment type="similarity">
    <text evidence="2">Belongs to the SusD family.</text>
</comment>
<gene>
    <name evidence="8" type="ORF">DVR12_02970</name>
</gene>
<evidence type="ECO:0000256" key="5">
    <source>
        <dbReference type="ARBA" id="ARBA00023237"/>
    </source>
</evidence>
<evidence type="ECO:0000256" key="4">
    <source>
        <dbReference type="ARBA" id="ARBA00023136"/>
    </source>
</evidence>
<keyword evidence="9" id="KW-1185">Reference proteome</keyword>
<proteinExistence type="inferred from homology"/>
<dbReference type="InterPro" id="IPR012944">
    <property type="entry name" value="SusD_RagB_dom"/>
</dbReference>
<keyword evidence="3" id="KW-0732">Signal</keyword>
<sequence length="474" mass="53810">MKYKLLILISLCVLLGFSSCKKFLQEQSQSEVIPKTANDFRELLMGSGYMQKEEPMNFLTLMDDDVDFNIDWDSGNGQTYVGSSGAKRYFYYYTWQPRLFETNGLGEVINADPSTTAYYRFYELIKGCNAVLDNIDGSIGSQQEKDRVKGEALALRSFYYFRLVNMYGAPYNSSPDALAVPLKLNSNIVIDNMQQSTVKEVYEQILKDLKTAATLMDPLPIIRRDFHINQPAIHILLSRVYLFMEKWQDCINESNKVFDQGGILTDLTGLTTGNYISYNNAEIEWMYGGNAQGGGTAEYIPSVQFRSMFDVNDIRGKYGFAISGGSPIITKFVTLGSFVTEAVRTAEALLNRAEANVQLGNLAEAGRDLNDLRRNRIIGYQDESINDKTNLLLAVRTERRKELYMEGFRWFDLRRYGMPAITHRYQNEVGEAILQYTLAEKDPMYTLPFPNSLLLRNPGLKQNPSGTMADRVGH</sequence>
<protein>
    <submittedName>
        <fullName evidence="8">RagB/SusD family nutrient uptake outer membrane protein</fullName>
    </submittedName>
</protein>
<dbReference type="PROSITE" id="PS51257">
    <property type="entry name" value="PROKAR_LIPOPROTEIN"/>
    <property type="match status" value="1"/>
</dbReference>
<dbReference type="EMBL" id="QPMM01000001">
    <property type="protein sequence ID" value="RFS26763.1"/>
    <property type="molecule type" value="Genomic_DNA"/>
</dbReference>
<evidence type="ECO:0000313" key="9">
    <source>
        <dbReference type="Proteomes" id="UP000260644"/>
    </source>
</evidence>
<evidence type="ECO:0000313" key="8">
    <source>
        <dbReference type="EMBL" id="RFS26763.1"/>
    </source>
</evidence>
<dbReference type="Pfam" id="PF14322">
    <property type="entry name" value="SusD-like_3"/>
    <property type="match status" value="1"/>
</dbReference>
<dbReference type="SUPFAM" id="SSF48452">
    <property type="entry name" value="TPR-like"/>
    <property type="match status" value="1"/>
</dbReference>
<evidence type="ECO:0000256" key="2">
    <source>
        <dbReference type="ARBA" id="ARBA00006275"/>
    </source>
</evidence>
<accession>A0A3E1YH68</accession>
<dbReference type="Pfam" id="PF07980">
    <property type="entry name" value="SusD_RagB"/>
    <property type="match status" value="1"/>
</dbReference>
<dbReference type="Gene3D" id="1.25.40.390">
    <property type="match status" value="1"/>
</dbReference>